<dbReference type="Proteomes" id="UP000050360">
    <property type="component" value="Unassembled WGS sequence"/>
</dbReference>
<dbReference type="InterPro" id="IPR026476">
    <property type="entry name" value="Sarcinarray_fam"/>
</dbReference>
<keyword evidence="1" id="KW-0812">Transmembrane</keyword>
<dbReference type="EMBL" id="LKCM01000348">
    <property type="protein sequence ID" value="KPQ41483.1"/>
    <property type="molecule type" value="Genomic_DNA"/>
</dbReference>
<organism evidence="2 3">
    <name type="scientific">Candidatus Methanoperedens nitratireducens</name>
    <dbReference type="NCBI Taxonomy" id="1392998"/>
    <lineage>
        <taxon>Archaea</taxon>
        <taxon>Methanobacteriati</taxon>
        <taxon>Methanobacteriota</taxon>
        <taxon>Stenosarchaea group</taxon>
        <taxon>Methanomicrobia</taxon>
        <taxon>Methanosarcinales</taxon>
        <taxon>ANME-2 cluster</taxon>
        <taxon>Candidatus Methanoperedentaceae</taxon>
        <taxon>Candidatus Methanoperedens</taxon>
    </lineage>
</organism>
<evidence type="ECO:0000256" key="1">
    <source>
        <dbReference type="SAM" id="Phobius"/>
    </source>
</evidence>
<dbReference type="AlphaFoldDB" id="A0A0P8A4Q7"/>
<feature type="transmembrane region" description="Helical" evidence="1">
    <location>
        <begin position="106"/>
        <end position="123"/>
    </location>
</feature>
<accession>A0A0P8A4Q7</accession>
<keyword evidence="1" id="KW-1133">Transmembrane helix</keyword>
<protein>
    <submittedName>
        <fullName evidence="2">Uncharacterized protein</fullName>
    </submittedName>
</protein>
<keyword evidence="1" id="KW-0472">Membrane</keyword>
<sequence length="127" mass="14125">MTEPGVTKAFKILNGPSEEEKRIDNLNINSGWSKTYIWTVAPNGAWKNANTPINLFIKFYDTKAKKEKIIQFTIANPYILDEQYTGAATTPAPEITGTGAPAKATPFPSVIFVFTALLVAWRFRTRA</sequence>
<reference evidence="2 3" key="1">
    <citation type="submission" date="2015-09" db="EMBL/GenBank/DDBJ databases">
        <title>A metagenomics-based metabolic model of nitrate-dependent anaerobic oxidation of methane by Methanoperedens-like archaea.</title>
        <authorList>
            <person name="Arshad A."/>
            <person name="Speth D.R."/>
            <person name="De Graaf R.M."/>
            <person name="Op Den Camp H.J."/>
            <person name="Jetten M.S."/>
            <person name="Welte C.U."/>
        </authorList>
    </citation>
    <scope>NUCLEOTIDE SEQUENCE [LARGE SCALE GENOMIC DNA]</scope>
</reference>
<name>A0A0P8A4Q7_9EURY</name>
<gene>
    <name evidence="2" type="ORF">MPEBLZ_03965</name>
</gene>
<evidence type="ECO:0000313" key="3">
    <source>
        <dbReference type="Proteomes" id="UP000050360"/>
    </source>
</evidence>
<proteinExistence type="predicted"/>
<evidence type="ECO:0000313" key="2">
    <source>
        <dbReference type="EMBL" id="KPQ41483.1"/>
    </source>
</evidence>
<dbReference type="NCBIfam" id="TIGR04209">
    <property type="entry name" value="sarcinarray"/>
    <property type="match status" value="1"/>
</dbReference>
<comment type="caution">
    <text evidence="2">The sequence shown here is derived from an EMBL/GenBank/DDBJ whole genome shotgun (WGS) entry which is preliminary data.</text>
</comment>